<feature type="region of interest" description="Disordered" evidence="1">
    <location>
        <begin position="59"/>
        <end position="107"/>
    </location>
</feature>
<dbReference type="EMBL" id="JAPZVQ010000002">
    <property type="protein sequence ID" value="MDA1384274.1"/>
    <property type="molecule type" value="Genomic_DNA"/>
</dbReference>
<evidence type="ECO:0000256" key="1">
    <source>
        <dbReference type="SAM" id="MobiDB-lite"/>
    </source>
</evidence>
<accession>A0A9X3PHX6</accession>
<dbReference type="AlphaFoldDB" id="A0A9X3PHX6"/>
<dbReference type="PROSITE" id="PS51257">
    <property type="entry name" value="PROKAR_LIPOPROTEIN"/>
    <property type="match status" value="1"/>
</dbReference>
<evidence type="ECO:0000256" key="2">
    <source>
        <dbReference type="SAM" id="SignalP"/>
    </source>
</evidence>
<evidence type="ECO:0000313" key="6">
    <source>
        <dbReference type="Proteomes" id="UP001183604"/>
    </source>
</evidence>
<reference evidence="4 6" key="2">
    <citation type="submission" date="2023-07" db="EMBL/GenBank/DDBJ databases">
        <title>Sequencing the genomes of 1000 actinobacteria strains.</title>
        <authorList>
            <person name="Klenk H.-P."/>
        </authorList>
    </citation>
    <scope>NUCLEOTIDE SEQUENCE [LARGE SCALE GENOMIC DNA]</scope>
    <source>
        <strain evidence="4 6">DSM 44724</strain>
    </source>
</reference>
<protein>
    <recommendedName>
        <fullName evidence="7">PT repeat-containing protein</fullName>
    </recommendedName>
</protein>
<evidence type="ECO:0008006" key="7">
    <source>
        <dbReference type="Google" id="ProtNLM"/>
    </source>
</evidence>
<evidence type="ECO:0000313" key="3">
    <source>
        <dbReference type="EMBL" id="MDA1384274.1"/>
    </source>
</evidence>
<evidence type="ECO:0000313" key="5">
    <source>
        <dbReference type="Proteomes" id="UP001145799"/>
    </source>
</evidence>
<comment type="caution">
    <text evidence="3">The sequence shown here is derived from an EMBL/GenBank/DDBJ whole genome shotgun (WGS) entry which is preliminary data.</text>
</comment>
<organism evidence="3 5">
    <name type="scientific">Glycomyces lechevalierae</name>
    <dbReference type="NCBI Taxonomy" id="256034"/>
    <lineage>
        <taxon>Bacteria</taxon>
        <taxon>Bacillati</taxon>
        <taxon>Actinomycetota</taxon>
        <taxon>Actinomycetes</taxon>
        <taxon>Glycomycetales</taxon>
        <taxon>Glycomycetaceae</taxon>
        <taxon>Glycomyces</taxon>
    </lineage>
</organism>
<feature type="chain" id="PRO_5040782071" description="PT repeat-containing protein" evidence="2">
    <location>
        <begin position="24"/>
        <end position="150"/>
    </location>
</feature>
<proteinExistence type="predicted"/>
<dbReference type="Proteomes" id="UP001145799">
    <property type="component" value="Unassembled WGS sequence"/>
</dbReference>
<feature type="signal peptide" evidence="2">
    <location>
        <begin position="1"/>
        <end position="23"/>
    </location>
</feature>
<gene>
    <name evidence="4" type="ORF">J2S69_003014</name>
    <name evidence="3" type="ORF">O2L01_04700</name>
</gene>
<evidence type="ECO:0000313" key="4">
    <source>
        <dbReference type="EMBL" id="MDR7339295.1"/>
    </source>
</evidence>
<keyword evidence="2" id="KW-0732">Signal</keyword>
<dbReference type="Proteomes" id="UP001183604">
    <property type="component" value="Unassembled WGS sequence"/>
</dbReference>
<sequence>MRSMVFQAARAGTVAALAALALAACGEDTASTDDETTAAEDPLAAYTACLAEQGVELPEDWTPFGSAPGEMPTGELPTGEMPTDGGMPTGDMPSGAMGPGTMAAPDGVDADAWAAATGACADQLPQGGGGMPGGTPPGQQEATTEEGTDT</sequence>
<name>A0A9X3PHX6_9ACTN</name>
<feature type="region of interest" description="Disordered" evidence="1">
    <location>
        <begin position="121"/>
        <end position="150"/>
    </location>
</feature>
<dbReference type="RefSeq" id="WP_270120702.1">
    <property type="nucleotide sequence ID" value="NZ_BAAAOM010000004.1"/>
</dbReference>
<dbReference type="EMBL" id="JAVDYD010000001">
    <property type="protein sequence ID" value="MDR7339295.1"/>
    <property type="molecule type" value="Genomic_DNA"/>
</dbReference>
<keyword evidence="6" id="KW-1185">Reference proteome</keyword>
<reference evidence="3" key="1">
    <citation type="submission" date="2022-12" db="EMBL/GenBank/DDBJ databases">
        <title>Gycomyces niveus sp.nov., a novel actinomycete isolated from soil in Shouguang.</title>
        <authorList>
            <person name="Yang X."/>
        </authorList>
    </citation>
    <scope>NUCLEOTIDE SEQUENCE</scope>
    <source>
        <strain evidence="3">DSM 44724</strain>
    </source>
</reference>